<dbReference type="RefSeq" id="WP_065327341.1">
    <property type="nucleotide sequence ID" value="NZ_NFFZ01000004.1"/>
</dbReference>
<dbReference type="Proteomes" id="UP000194857">
    <property type="component" value="Unassembled WGS sequence"/>
</dbReference>
<reference evidence="1 2" key="1">
    <citation type="submission" date="2017-05" db="EMBL/GenBank/DDBJ databases">
        <authorList>
            <person name="Song R."/>
            <person name="Chenine A.L."/>
            <person name="Ruprecht R.M."/>
        </authorList>
    </citation>
    <scope>NUCLEOTIDE SEQUENCE [LARGE SCALE GENOMIC DNA]</scope>
    <source>
        <strain evidence="1 2">S567_C10_BS</strain>
    </source>
</reference>
<sequence length="147" mass="15960">MFYFGNLNDQAVSQEIIAVLQGLAPAASAVLKEGAVDWVVEKLASQMMSSELSPEQFDELLLVVALRHHWNKLEKDEGLSLSDADGNVLSFSKGIEWVNYLQGVGILTSEVLDRGLELLELLGVLEKVPNISALADVVEEDGSAFCV</sequence>
<gene>
    <name evidence="1" type="ORF">CAZ10_11065</name>
</gene>
<dbReference type="AlphaFoldDB" id="A0A241XTE4"/>
<organism evidence="1 2">
    <name type="scientific">Pseudomonas aeruginosa</name>
    <dbReference type="NCBI Taxonomy" id="287"/>
    <lineage>
        <taxon>Bacteria</taxon>
        <taxon>Pseudomonadati</taxon>
        <taxon>Pseudomonadota</taxon>
        <taxon>Gammaproteobacteria</taxon>
        <taxon>Pseudomonadales</taxon>
        <taxon>Pseudomonadaceae</taxon>
        <taxon>Pseudomonas</taxon>
    </lineage>
</organism>
<name>A0A241XTE4_PSEAI</name>
<dbReference type="EMBL" id="NFFZ01000004">
    <property type="protein sequence ID" value="OTI63358.1"/>
    <property type="molecule type" value="Genomic_DNA"/>
</dbReference>
<proteinExistence type="predicted"/>
<evidence type="ECO:0000313" key="2">
    <source>
        <dbReference type="Proteomes" id="UP000194857"/>
    </source>
</evidence>
<comment type="caution">
    <text evidence="1">The sequence shown here is derived from an EMBL/GenBank/DDBJ whole genome shotgun (WGS) entry which is preliminary data.</text>
</comment>
<protein>
    <submittedName>
        <fullName evidence="1">Uncharacterized protein</fullName>
    </submittedName>
</protein>
<accession>A0A241XTE4</accession>
<evidence type="ECO:0000313" key="1">
    <source>
        <dbReference type="EMBL" id="OTI63358.1"/>
    </source>
</evidence>